<feature type="transmembrane region" description="Helical" evidence="6">
    <location>
        <begin position="20"/>
        <end position="38"/>
    </location>
</feature>
<feature type="transmembrane region" description="Helical" evidence="6">
    <location>
        <begin position="251"/>
        <end position="271"/>
    </location>
</feature>
<protein>
    <submittedName>
        <fullName evidence="8">Competence protein ComEC</fullName>
    </submittedName>
</protein>
<keyword evidence="9" id="KW-1185">Reference proteome</keyword>
<dbReference type="NCBIfam" id="TIGR00360">
    <property type="entry name" value="ComEC_N-term"/>
    <property type="match status" value="1"/>
</dbReference>
<dbReference type="SMART" id="SM00849">
    <property type="entry name" value="Lactamase_B"/>
    <property type="match status" value="1"/>
</dbReference>
<feature type="transmembrane region" description="Helical" evidence="6">
    <location>
        <begin position="416"/>
        <end position="441"/>
    </location>
</feature>
<dbReference type="InterPro" id="IPR004477">
    <property type="entry name" value="ComEC_N"/>
</dbReference>
<keyword evidence="2" id="KW-1003">Cell membrane</keyword>
<dbReference type="CDD" id="cd07731">
    <property type="entry name" value="ComA-like_MBL-fold"/>
    <property type="match status" value="1"/>
</dbReference>
<evidence type="ECO:0000256" key="1">
    <source>
        <dbReference type="ARBA" id="ARBA00004651"/>
    </source>
</evidence>
<comment type="subcellular location">
    <subcellularLocation>
        <location evidence="1">Cell membrane</location>
        <topology evidence="1">Multi-pass membrane protein</topology>
    </subcellularLocation>
</comment>
<feature type="transmembrane region" description="Helical" evidence="6">
    <location>
        <begin position="487"/>
        <end position="504"/>
    </location>
</feature>
<dbReference type="Pfam" id="PF13567">
    <property type="entry name" value="DUF4131"/>
    <property type="match status" value="1"/>
</dbReference>
<dbReference type="InterPro" id="IPR035681">
    <property type="entry name" value="ComA-like_MBL"/>
</dbReference>
<evidence type="ECO:0000256" key="5">
    <source>
        <dbReference type="ARBA" id="ARBA00023136"/>
    </source>
</evidence>
<keyword evidence="4 6" id="KW-1133">Transmembrane helix</keyword>
<dbReference type="Pfam" id="PF03772">
    <property type="entry name" value="Competence"/>
    <property type="match status" value="1"/>
</dbReference>
<dbReference type="GO" id="GO:0005886">
    <property type="term" value="C:plasma membrane"/>
    <property type="evidence" value="ECO:0007669"/>
    <property type="project" value="UniProtKB-SubCell"/>
</dbReference>
<dbReference type="NCBIfam" id="TIGR00361">
    <property type="entry name" value="ComEC_Rec2"/>
    <property type="match status" value="1"/>
</dbReference>
<dbReference type="OrthoDB" id="9761531at2"/>
<dbReference type="STRING" id="1120918.SAMN05216249_12717"/>
<feature type="transmembrane region" description="Helical" evidence="6">
    <location>
        <begin position="351"/>
        <end position="368"/>
    </location>
</feature>
<dbReference type="PANTHER" id="PTHR30619">
    <property type="entry name" value="DNA INTERNALIZATION/COMPETENCE PROTEIN COMEC/REC2"/>
    <property type="match status" value="1"/>
</dbReference>
<dbReference type="AlphaFoldDB" id="A0A1I1ALT8"/>
<feature type="transmembrane region" description="Helical" evidence="6">
    <location>
        <begin position="304"/>
        <end position="320"/>
    </location>
</feature>
<dbReference type="RefSeq" id="WP_092874698.1">
    <property type="nucleotide sequence ID" value="NZ_FOJY01000027.1"/>
</dbReference>
<dbReference type="InterPro" id="IPR001279">
    <property type="entry name" value="Metallo-B-lactamas"/>
</dbReference>
<reference evidence="8 9" key="1">
    <citation type="submission" date="2016-10" db="EMBL/GenBank/DDBJ databases">
        <authorList>
            <person name="de Groot N.N."/>
        </authorList>
    </citation>
    <scope>NUCLEOTIDE SEQUENCE [LARGE SCALE GENOMIC DNA]</scope>
    <source>
        <strain evidence="8 9">DSM 5522</strain>
    </source>
</reference>
<dbReference type="PANTHER" id="PTHR30619:SF7">
    <property type="entry name" value="BETA-LACTAMASE DOMAIN PROTEIN"/>
    <property type="match status" value="1"/>
</dbReference>
<name>A0A1I1ALT8_9FIRM</name>
<dbReference type="Proteomes" id="UP000198838">
    <property type="component" value="Unassembled WGS sequence"/>
</dbReference>
<gene>
    <name evidence="8" type="ORF">SAMN05216249_12717</name>
</gene>
<dbReference type="EMBL" id="FOJY01000027">
    <property type="protein sequence ID" value="SFB37293.1"/>
    <property type="molecule type" value="Genomic_DNA"/>
</dbReference>
<keyword evidence="5 6" id="KW-0472">Membrane</keyword>
<evidence type="ECO:0000259" key="7">
    <source>
        <dbReference type="SMART" id="SM00849"/>
    </source>
</evidence>
<sequence>MCLFSLSFLWGIILYLNPHYKQIIITVAVIFCLIFAIYKTATVIKSQRDKEEIEIKSHLFMRNIAILLIMIFLMISGFIRVCGVDRAFEVISEIDDMNNIIAIGKIESISRKNDKTLLILKDSCIKSQGKWKKVPKIQFSTKKKINPNYKNLIKIKGQAQMPQRASNPGNFDYYTYYKSKGIGLLLKGTILKEKKSENIEYFNGLDNLKYLFENSIEKNAFKSDIGILKSFILGDKSQLLEETKLLYKEGGIIHILCISGLHLSILGLFLYKNLRKAGAGFLLSGSIGGFVILSYVFMTGFTPSSLRAFIMFMLMLLANVSGLHYDMLSAIGFSMIIVLLINPFYVLNTGFVYSFVSVFGIAVFASKTNEKEGEKTNKKKIFGNIKNNLRKNFNFSLSMALFNMPLNAYYNYEINVTAFIINFFVIPFSSILLITAFFASLSGILKIHILTKSLFFTCHIILMFFEAICTIFNRLPFIKILTGKPELINIIIYYLILFLYRYACKSLKDKIFNKNKTLGNFLLPFGKDITDKFTGEIRNNKIKRLIISVAGIIILIFILKTKPCQGFEINVLDIGQGSCNVINDRGRAFVIDAGSSTFEKVGKNRVIPFLKYKGIKNIEYAFATHPDLDHINALEEFFLENIEVKKMVIPYNLRKSQAFKNLLNLAKKSKTKVIFMKRGDKLVKKDFTLTCLHPHKNFPEENENASSLVLELKVGKTKGLFTGDVEKEGEKSLIASNKLKKYDFLLIPHHGSKYTSSDEFLNKALPKISIISAGRGNMYGHPHKEVLDRLKKYNSKIFRTDRDGMISIMIENKKIKVKKYL</sequence>
<keyword evidence="3 6" id="KW-0812">Transmembrane</keyword>
<proteinExistence type="predicted"/>
<evidence type="ECO:0000256" key="3">
    <source>
        <dbReference type="ARBA" id="ARBA00022692"/>
    </source>
</evidence>
<evidence type="ECO:0000256" key="2">
    <source>
        <dbReference type="ARBA" id="ARBA00022475"/>
    </source>
</evidence>
<dbReference type="Gene3D" id="3.60.15.10">
    <property type="entry name" value="Ribonuclease Z/Hydroxyacylglutathione hydrolase-like"/>
    <property type="match status" value="1"/>
</dbReference>
<dbReference type="Pfam" id="PF00753">
    <property type="entry name" value="Lactamase_B"/>
    <property type="match status" value="1"/>
</dbReference>
<feature type="transmembrane region" description="Helical" evidence="6">
    <location>
        <begin position="542"/>
        <end position="559"/>
    </location>
</feature>
<dbReference type="InterPro" id="IPR025405">
    <property type="entry name" value="DUF4131"/>
</dbReference>
<evidence type="ECO:0000256" key="6">
    <source>
        <dbReference type="SAM" id="Phobius"/>
    </source>
</evidence>
<dbReference type="SUPFAM" id="SSF56281">
    <property type="entry name" value="Metallo-hydrolase/oxidoreductase"/>
    <property type="match status" value="1"/>
</dbReference>
<dbReference type="InterPro" id="IPR052159">
    <property type="entry name" value="Competence_DNA_uptake"/>
</dbReference>
<feature type="transmembrane region" description="Helical" evidence="6">
    <location>
        <begin position="59"/>
        <end position="79"/>
    </location>
</feature>
<dbReference type="GO" id="GO:0030420">
    <property type="term" value="P:establishment of competence for transformation"/>
    <property type="evidence" value="ECO:0007669"/>
    <property type="project" value="InterPro"/>
</dbReference>
<feature type="transmembrane region" description="Helical" evidence="6">
    <location>
        <begin position="453"/>
        <end position="475"/>
    </location>
</feature>
<dbReference type="InterPro" id="IPR036866">
    <property type="entry name" value="RibonucZ/Hydroxyglut_hydro"/>
</dbReference>
<evidence type="ECO:0000256" key="4">
    <source>
        <dbReference type="ARBA" id="ARBA00022989"/>
    </source>
</evidence>
<feature type="transmembrane region" description="Helical" evidence="6">
    <location>
        <begin position="278"/>
        <end position="298"/>
    </location>
</feature>
<dbReference type="InterPro" id="IPR004797">
    <property type="entry name" value="Competence_ComEC/Rec2"/>
</dbReference>
<evidence type="ECO:0000313" key="9">
    <source>
        <dbReference type="Proteomes" id="UP000198838"/>
    </source>
</evidence>
<feature type="domain" description="Metallo-beta-lactamase" evidence="7">
    <location>
        <begin position="576"/>
        <end position="775"/>
    </location>
</feature>
<evidence type="ECO:0000313" key="8">
    <source>
        <dbReference type="EMBL" id="SFB37293.1"/>
    </source>
</evidence>
<accession>A0A1I1ALT8</accession>
<organism evidence="8 9">
    <name type="scientific">Acetitomaculum ruminis DSM 5522</name>
    <dbReference type="NCBI Taxonomy" id="1120918"/>
    <lineage>
        <taxon>Bacteria</taxon>
        <taxon>Bacillati</taxon>
        <taxon>Bacillota</taxon>
        <taxon>Clostridia</taxon>
        <taxon>Lachnospirales</taxon>
        <taxon>Lachnospiraceae</taxon>
        <taxon>Acetitomaculum</taxon>
    </lineage>
</organism>